<dbReference type="PROSITE" id="PS01124">
    <property type="entry name" value="HTH_ARAC_FAMILY_2"/>
    <property type="match status" value="1"/>
</dbReference>
<dbReference type="InterPro" id="IPR051552">
    <property type="entry name" value="HptR"/>
</dbReference>
<keyword evidence="7" id="KW-0804">Transcription</keyword>
<dbReference type="InterPro" id="IPR001789">
    <property type="entry name" value="Sig_transdc_resp-reg_receiver"/>
</dbReference>
<evidence type="ECO:0000256" key="3">
    <source>
        <dbReference type="ARBA" id="ARBA00022553"/>
    </source>
</evidence>
<dbReference type="eggNOG" id="COG4753">
    <property type="taxonomic scope" value="Bacteria"/>
</dbReference>
<sequence>MQRVLIVEDEEIIRKGLVCTIDWAAMNCVVVGDAGDGIAGLELLRTTHPDILLTDIRMPRMDGITMAEYARDAGILPQLIFLTSYAEFDYAKKAIELQAADYLLKPVNEEELAALLYRLAEQKKDKTKTEPLSEGLDWARYFSDDGLNPYVRYAMERIRCDYRDKLSIEQLAEESGVSASYLSRKFKEVLGQTFLEALTRQRLQKAVSQLASGKYRVYEIAENNGFGDYKNFCSVFKKYMHISPRDFLHSVQDRVRQKEE</sequence>
<dbReference type="EMBL" id="ACLA01000010">
    <property type="protein sequence ID" value="EEQ48907.1"/>
    <property type="molecule type" value="Genomic_DNA"/>
</dbReference>
<dbReference type="Gene3D" id="1.10.10.60">
    <property type="entry name" value="Homeodomain-like"/>
    <property type="match status" value="2"/>
</dbReference>
<dbReference type="PANTHER" id="PTHR42713">
    <property type="entry name" value="HISTIDINE KINASE-RELATED"/>
    <property type="match status" value="1"/>
</dbReference>
<protein>
    <submittedName>
        <fullName evidence="11">Response regulator receiver domain protein</fullName>
    </submittedName>
</protein>
<evidence type="ECO:0000256" key="7">
    <source>
        <dbReference type="ARBA" id="ARBA00023163"/>
    </source>
</evidence>
<dbReference type="SUPFAM" id="SSF46689">
    <property type="entry name" value="Homeodomain-like"/>
    <property type="match status" value="2"/>
</dbReference>
<dbReference type="InterPro" id="IPR018060">
    <property type="entry name" value="HTH_AraC"/>
</dbReference>
<accession>C4V293</accession>
<dbReference type="SUPFAM" id="SSF52172">
    <property type="entry name" value="CheY-like"/>
    <property type="match status" value="1"/>
</dbReference>
<dbReference type="GO" id="GO:0003700">
    <property type="term" value="F:DNA-binding transcription factor activity"/>
    <property type="evidence" value="ECO:0007669"/>
    <property type="project" value="InterPro"/>
</dbReference>
<evidence type="ECO:0000256" key="2">
    <source>
        <dbReference type="ARBA" id="ARBA00022490"/>
    </source>
</evidence>
<dbReference type="RefSeq" id="WP_006689373.1">
    <property type="nucleotide sequence ID" value="NZ_GG694006.1"/>
</dbReference>
<dbReference type="STRING" id="638302.HMPREF0908_0637"/>
<dbReference type="SMART" id="SM00342">
    <property type="entry name" value="HTH_ARAC"/>
    <property type="match status" value="1"/>
</dbReference>
<evidence type="ECO:0000259" key="10">
    <source>
        <dbReference type="PROSITE" id="PS50110"/>
    </source>
</evidence>
<dbReference type="GO" id="GO:0043565">
    <property type="term" value="F:sequence-specific DNA binding"/>
    <property type="evidence" value="ECO:0007669"/>
    <property type="project" value="InterPro"/>
</dbReference>
<dbReference type="HOGENOM" id="CLU_000445_5_1_9"/>
<feature type="modified residue" description="4-aspartylphosphate" evidence="8">
    <location>
        <position position="55"/>
    </location>
</feature>
<comment type="subcellular location">
    <subcellularLocation>
        <location evidence="1">Cytoplasm</location>
    </subcellularLocation>
</comment>
<evidence type="ECO:0000256" key="1">
    <source>
        <dbReference type="ARBA" id="ARBA00004496"/>
    </source>
</evidence>
<dbReference type="GO" id="GO:0005737">
    <property type="term" value="C:cytoplasm"/>
    <property type="evidence" value="ECO:0007669"/>
    <property type="project" value="UniProtKB-SubCell"/>
</dbReference>
<dbReference type="Pfam" id="PF12833">
    <property type="entry name" value="HTH_18"/>
    <property type="match status" value="1"/>
</dbReference>
<dbReference type="Proteomes" id="UP000005309">
    <property type="component" value="Unassembled WGS sequence"/>
</dbReference>
<evidence type="ECO:0000256" key="6">
    <source>
        <dbReference type="ARBA" id="ARBA00023125"/>
    </source>
</evidence>
<evidence type="ECO:0000256" key="5">
    <source>
        <dbReference type="ARBA" id="ARBA00023015"/>
    </source>
</evidence>
<keyword evidence="2" id="KW-0963">Cytoplasm</keyword>
<evidence type="ECO:0000256" key="8">
    <source>
        <dbReference type="PROSITE-ProRule" id="PRU00169"/>
    </source>
</evidence>
<dbReference type="PANTHER" id="PTHR42713:SF3">
    <property type="entry name" value="TRANSCRIPTIONAL REGULATORY PROTEIN HPTR"/>
    <property type="match status" value="1"/>
</dbReference>
<keyword evidence="4" id="KW-0902">Two-component regulatory system</keyword>
<evidence type="ECO:0000313" key="12">
    <source>
        <dbReference type="Proteomes" id="UP000005309"/>
    </source>
</evidence>
<dbReference type="eggNOG" id="COG2207">
    <property type="taxonomic scope" value="Bacteria"/>
</dbReference>
<dbReference type="CDD" id="cd17536">
    <property type="entry name" value="REC_YesN-like"/>
    <property type="match status" value="1"/>
</dbReference>
<feature type="domain" description="HTH araC/xylS-type" evidence="9">
    <location>
        <begin position="152"/>
        <end position="250"/>
    </location>
</feature>
<gene>
    <name evidence="11" type="ORF">HMPREF0908_0637</name>
</gene>
<dbReference type="PROSITE" id="PS50110">
    <property type="entry name" value="RESPONSE_REGULATORY"/>
    <property type="match status" value="1"/>
</dbReference>
<organism evidence="11 12">
    <name type="scientific">Selenomonas flueggei ATCC 43531</name>
    <dbReference type="NCBI Taxonomy" id="638302"/>
    <lineage>
        <taxon>Bacteria</taxon>
        <taxon>Bacillati</taxon>
        <taxon>Bacillota</taxon>
        <taxon>Negativicutes</taxon>
        <taxon>Selenomonadales</taxon>
        <taxon>Selenomonadaceae</taxon>
        <taxon>Selenomonas</taxon>
    </lineage>
</organism>
<comment type="caution">
    <text evidence="11">The sequence shown here is derived from an EMBL/GenBank/DDBJ whole genome shotgun (WGS) entry which is preliminary data.</text>
</comment>
<feature type="domain" description="Response regulatory" evidence="10">
    <location>
        <begin position="3"/>
        <end position="120"/>
    </location>
</feature>
<keyword evidence="12" id="KW-1185">Reference proteome</keyword>
<dbReference type="InterPro" id="IPR009057">
    <property type="entry name" value="Homeodomain-like_sf"/>
</dbReference>
<dbReference type="GO" id="GO:0000160">
    <property type="term" value="P:phosphorelay signal transduction system"/>
    <property type="evidence" value="ECO:0007669"/>
    <property type="project" value="UniProtKB-KW"/>
</dbReference>
<keyword evidence="6" id="KW-0238">DNA-binding</keyword>
<proteinExistence type="predicted"/>
<dbReference type="InterPro" id="IPR011006">
    <property type="entry name" value="CheY-like_superfamily"/>
</dbReference>
<dbReference type="SMART" id="SM00448">
    <property type="entry name" value="REC"/>
    <property type="match status" value="1"/>
</dbReference>
<keyword evidence="5" id="KW-0805">Transcription regulation</keyword>
<name>C4V293_9FIRM</name>
<dbReference type="AlphaFoldDB" id="C4V293"/>
<dbReference type="Pfam" id="PF00072">
    <property type="entry name" value="Response_reg"/>
    <property type="match status" value="1"/>
</dbReference>
<evidence type="ECO:0000313" key="11">
    <source>
        <dbReference type="EMBL" id="EEQ48907.1"/>
    </source>
</evidence>
<evidence type="ECO:0000256" key="4">
    <source>
        <dbReference type="ARBA" id="ARBA00023012"/>
    </source>
</evidence>
<dbReference type="Gene3D" id="3.40.50.2300">
    <property type="match status" value="1"/>
</dbReference>
<dbReference type="OrthoDB" id="324626at2"/>
<evidence type="ECO:0000259" key="9">
    <source>
        <dbReference type="PROSITE" id="PS01124"/>
    </source>
</evidence>
<reference evidence="11 12" key="1">
    <citation type="submission" date="2009-04" db="EMBL/GenBank/DDBJ databases">
        <authorList>
            <person name="Qin X."/>
            <person name="Bachman B."/>
            <person name="Battles P."/>
            <person name="Bell A."/>
            <person name="Bess C."/>
            <person name="Bickham C."/>
            <person name="Chaboub L."/>
            <person name="Chen D."/>
            <person name="Coyle M."/>
            <person name="Deiros D.R."/>
            <person name="Dinh H."/>
            <person name="Forbes L."/>
            <person name="Fowler G."/>
            <person name="Francisco L."/>
            <person name="Fu Q."/>
            <person name="Gubbala S."/>
            <person name="Hale W."/>
            <person name="Han Y."/>
            <person name="Hemphill L."/>
            <person name="Highlander S.K."/>
            <person name="Hirani K."/>
            <person name="Hogues M."/>
            <person name="Jackson L."/>
            <person name="Jakkamsetti A."/>
            <person name="Javaid M."/>
            <person name="Jiang H."/>
            <person name="Korchina V."/>
            <person name="Kovar C."/>
            <person name="Lara F."/>
            <person name="Lee S."/>
            <person name="Mata R."/>
            <person name="Mathew T."/>
            <person name="Moen C."/>
            <person name="Morales K."/>
            <person name="Munidasa M."/>
            <person name="Nazareth L."/>
            <person name="Ngo R."/>
            <person name="Nguyen L."/>
            <person name="Okwuonu G."/>
            <person name="Ongeri F."/>
            <person name="Patil S."/>
            <person name="Petrosino J."/>
            <person name="Pham C."/>
            <person name="Pham P."/>
            <person name="Pu L.-L."/>
            <person name="Puazo M."/>
            <person name="Raj R."/>
            <person name="Reid J."/>
            <person name="Rouhana J."/>
            <person name="Saada N."/>
            <person name="Shang Y."/>
            <person name="Simmons D."/>
            <person name="Thornton R."/>
            <person name="Warren J."/>
            <person name="Weissenberger G."/>
            <person name="Zhang J."/>
            <person name="Zhang L."/>
            <person name="Zhou C."/>
            <person name="Zhu D."/>
            <person name="Muzny D."/>
            <person name="Worley K."/>
            <person name="Gibbs R."/>
        </authorList>
    </citation>
    <scope>NUCLEOTIDE SEQUENCE [LARGE SCALE GENOMIC DNA]</scope>
    <source>
        <strain evidence="11 12">ATCC 43531</strain>
    </source>
</reference>
<keyword evidence="3 8" id="KW-0597">Phosphoprotein</keyword>